<sequence length="277" mass="31095">MRLSRIRLRLNNASFSGFLYDYVIDYMRPYIEAKVESVISRTWNKALRSAASYLALIRGQHPSVPRGGDSDEESTPRRPLPERQRVPRSAEVERERGVFDGALRGLVLSRGFDPMPLPDNVGDLDFSFGRITVHEGNLTGLSSVYRSGDCALVLGDCGLALRLDLGFQNLLVRAIASINDRSNTRTTVLDMLIPALEMELDIAEVVCTIQSHRRTLRDQTVYRSRSSTTDQRCQQVWHLDHARSQPFVPEPYFARPGTSRLTRNGSVTVGTVETGSR</sequence>
<name>A0ACB7T087_HYAAI</name>
<comment type="caution">
    <text evidence="1">The sequence shown here is derived from an EMBL/GenBank/DDBJ whole genome shotgun (WGS) entry which is preliminary data.</text>
</comment>
<accession>A0ACB7T087</accession>
<proteinExistence type="predicted"/>
<evidence type="ECO:0000313" key="1">
    <source>
        <dbReference type="EMBL" id="KAH6939584.1"/>
    </source>
</evidence>
<gene>
    <name evidence="1" type="ORF">HPB50_019675</name>
</gene>
<reference evidence="1" key="1">
    <citation type="submission" date="2020-05" db="EMBL/GenBank/DDBJ databases">
        <title>Large-scale comparative analyses of tick genomes elucidate their genetic diversity and vector capacities.</title>
        <authorList>
            <person name="Jia N."/>
            <person name="Wang J."/>
            <person name="Shi W."/>
            <person name="Du L."/>
            <person name="Sun Y."/>
            <person name="Zhan W."/>
            <person name="Jiang J."/>
            <person name="Wang Q."/>
            <person name="Zhang B."/>
            <person name="Ji P."/>
            <person name="Sakyi L.B."/>
            <person name="Cui X."/>
            <person name="Yuan T."/>
            <person name="Jiang B."/>
            <person name="Yang W."/>
            <person name="Lam T.T.-Y."/>
            <person name="Chang Q."/>
            <person name="Ding S."/>
            <person name="Wang X."/>
            <person name="Zhu J."/>
            <person name="Ruan X."/>
            <person name="Zhao L."/>
            <person name="Wei J."/>
            <person name="Que T."/>
            <person name="Du C."/>
            <person name="Cheng J."/>
            <person name="Dai P."/>
            <person name="Han X."/>
            <person name="Huang E."/>
            <person name="Gao Y."/>
            <person name="Liu J."/>
            <person name="Shao H."/>
            <person name="Ye R."/>
            <person name="Li L."/>
            <person name="Wei W."/>
            <person name="Wang X."/>
            <person name="Wang C."/>
            <person name="Yang T."/>
            <person name="Huo Q."/>
            <person name="Li W."/>
            <person name="Guo W."/>
            <person name="Chen H."/>
            <person name="Zhou L."/>
            <person name="Ni X."/>
            <person name="Tian J."/>
            <person name="Zhou Y."/>
            <person name="Sheng Y."/>
            <person name="Liu T."/>
            <person name="Pan Y."/>
            <person name="Xia L."/>
            <person name="Li J."/>
            <person name="Zhao F."/>
            <person name="Cao W."/>
        </authorList>
    </citation>
    <scope>NUCLEOTIDE SEQUENCE</scope>
    <source>
        <strain evidence="1">Hyas-2018</strain>
    </source>
</reference>
<dbReference type="Proteomes" id="UP000821845">
    <property type="component" value="Chromosome 2"/>
</dbReference>
<keyword evidence="2" id="KW-1185">Reference proteome</keyword>
<dbReference type="EMBL" id="CM023482">
    <property type="protein sequence ID" value="KAH6939584.1"/>
    <property type="molecule type" value="Genomic_DNA"/>
</dbReference>
<protein>
    <submittedName>
        <fullName evidence="1">Uncharacterized protein</fullName>
    </submittedName>
</protein>
<organism evidence="1 2">
    <name type="scientific">Hyalomma asiaticum</name>
    <name type="common">Tick</name>
    <dbReference type="NCBI Taxonomy" id="266040"/>
    <lineage>
        <taxon>Eukaryota</taxon>
        <taxon>Metazoa</taxon>
        <taxon>Ecdysozoa</taxon>
        <taxon>Arthropoda</taxon>
        <taxon>Chelicerata</taxon>
        <taxon>Arachnida</taxon>
        <taxon>Acari</taxon>
        <taxon>Parasitiformes</taxon>
        <taxon>Ixodida</taxon>
        <taxon>Ixodoidea</taxon>
        <taxon>Ixodidae</taxon>
        <taxon>Hyalomminae</taxon>
        <taxon>Hyalomma</taxon>
    </lineage>
</organism>
<evidence type="ECO:0000313" key="2">
    <source>
        <dbReference type="Proteomes" id="UP000821845"/>
    </source>
</evidence>